<dbReference type="SMART" id="SM00850">
    <property type="entry name" value="LytTR"/>
    <property type="match status" value="1"/>
</dbReference>
<evidence type="ECO:0000259" key="2">
    <source>
        <dbReference type="PROSITE" id="PS50930"/>
    </source>
</evidence>
<evidence type="ECO:0000256" key="1">
    <source>
        <dbReference type="SAM" id="Phobius"/>
    </source>
</evidence>
<keyword evidence="4" id="KW-1185">Reference proteome</keyword>
<dbReference type="GO" id="GO:0003677">
    <property type="term" value="F:DNA binding"/>
    <property type="evidence" value="ECO:0007669"/>
    <property type="project" value="UniProtKB-KW"/>
</dbReference>
<keyword evidence="1" id="KW-1133">Transmembrane helix</keyword>
<accession>A0A1N7KXC7</accession>
<feature type="transmembrane region" description="Helical" evidence="1">
    <location>
        <begin position="75"/>
        <end position="101"/>
    </location>
</feature>
<dbReference type="STRING" id="633194.SAMN05421759_102158"/>
<proteinExistence type="predicted"/>
<dbReference type="PROSITE" id="PS50930">
    <property type="entry name" value="HTH_LYTTR"/>
    <property type="match status" value="1"/>
</dbReference>
<evidence type="ECO:0000313" key="4">
    <source>
        <dbReference type="Proteomes" id="UP000186684"/>
    </source>
</evidence>
<evidence type="ECO:0000313" key="3">
    <source>
        <dbReference type="EMBL" id="SIS66253.1"/>
    </source>
</evidence>
<keyword evidence="1" id="KW-0812">Transmembrane</keyword>
<name>A0A1N7KXC7_9RHOB</name>
<feature type="domain" description="HTH LytTR-type" evidence="2">
    <location>
        <begin position="198"/>
        <end position="276"/>
    </location>
</feature>
<keyword evidence="1" id="KW-0472">Membrane</keyword>
<dbReference type="EMBL" id="FTOQ01000002">
    <property type="protein sequence ID" value="SIS66253.1"/>
    <property type="molecule type" value="Genomic_DNA"/>
</dbReference>
<reference evidence="4" key="1">
    <citation type="submission" date="2017-01" db="EMBL/GenBank/DDBJ databases">
        <authorList>
            <person name="Varghese N."/>
            <person name="Submissions S."/>
        </authorList>
    </citation>
    <scope>NUCLEOTIDE SEQUENCE [LARGE SCALE GENOMIC DNA]</scope>
    <source>
        <strain evidence="4">DSM 29430</strain>
    </source>
</reference>
<feature type="transmembrane region" description="Helical" evidence="1">
    <location>
        <begin position="121"/>
        <end position="140"/>
    </location>
</feature>
<dbReference type="Gene3D" id="2.40.50.1020">
    <property type="entry name" value="LytTr DNA-binding domain"/>
    <property type="match status" value="1"/>
</dbReference>
<sequence length="287" mass="31704">MFHEKEFWRHHATVFAVAFLILTLSRAIGAFDDLASIRTLALQSTIMIAVALPLQTAGALLGTRYCGGRCTTRTASLIGCILAAIPSTALAMILIWISGLMSLEGGAEATRADFIAWMRSTYPAAVILHASLGSMLWMVLSYPWWDEKIETAAAGIPRIPTPAPEGARDEMRRHADAWSPPEFLRRLSPENSGTLWALSSERHYVRVRTDTGSELLLMRLSDAMDQCRHLDGVQLHRSHWINRPGLDRVVRRSGKLEVVLANGESLPVSRSHQADVLAFVQGDVSHE</sequence>
<feature type="transmembrane region" description="Helical" evidence="1">
    <location>
        <begin position="45"/>
        <end position="63"/>
    </location>
</feature>
<dbReference type="AlphaFoldDB" id="A0A1N7KXC7"/>
<organism evidence="3 4">
    <name type="scientific">Roseivivax lentus</name>
    <dbReference type="NCBI Taxonomy" id="633194"/>
    <lineage>
        <taxon>Bacteria</taxon>
        <taxon>Pseudomonadati</taxon>
        <taxon>Pseudomonadota</taxon>
        <taxon>Alphaproteobacteria</taxon>
        <taxon>Rhodobacterales</taxon>
        <taxon>Roseobacteraceae</taxon>
        <taxon>Roseivivax</taxon>
    </lineage>
</organism>
<dbReference type="Pfam" id="PF04397">
    <property type="entry name" value="LytTR"/>
    <property type="match status" value="1"/>
</dbReference>
<keyword evidence="3" id="KW-0238">DNA-binding</keyword>
<dbReference type="InterPro" id="IPR007492">
    <property type="entry name" value="LytTR_DNA-bd_dom"/>
</dbReference>
<protein>
    <submittedName>
        <fullName evidence="3">LytTr DNA-binding domain-containing protein</fullName>
    </submittedName>
</protein>
<gene>
    <name evidence="3" type="ORF">SAMN05421759_102158</name>
</gene>
<dbReference type="Proteomes" id="UP000186684">
    <property type="component" value="Unassembled WGS sequence"/>
</dbReference>